<name>A0ABQ9HB94_9NEOP</name>
<dbReference type="EMBL" id="JARBHB010000006">
    <property type="protein sequence ID" value="KAJ8881539.1"/>
    <property type="molecule type" value="Genomic_DNA"/>
</dbReference>
<comment type="caution">
    <text evidence="1">The sequence shown here is derived from an EMBL/GenBank/DDBJ whole genome shotgun (WGS) entry which is preliminary data.</text>
</comment>
<proteinExistence type="predicted"/>
<keyword evidence="2" id="KW-1185">Reference proteome</keyword>
<reference evidence="1 2" key="1">
    <citation type="submission" date="2023-02" db="EMBL/GenBank/DDBJ databases">
        <title>LHISI_Scaffold_Assembly.</title>
        <authorList>
            <person name="Stuart O.P."/>
            <person name="Cleave R."/>
            <person name="Magrath M.J.L."/>
            <person name="Mikheyev A.S."/>
        </authorList>
    </citation>
    <scope>NUCLEOTIDE SEQUENCE [LARGE SCALE GENOMIC DNA]</scope>
    <source>
        <strain evidence="1">Daus_M_001</strain>
        <tissue evidence="1">Leg muscle</tissue>
    </source>
</reference>
<gene>
    <name evidence="1" type="ORF">PR048_018021</name>
</gene>
<evidence type="ECO:0000313" key="1">
    <source>
        <dbReference type="EMBL" id="KAJ8881539.1"/>
    </source>
</evidence>
<evidence type="ECO:0000313" key="2">
    <source>
        <dbReference type="Proteomes" id="UP001159363"/>
    </source>
</evidence>
<accession>A0ABQ9HB94</accession>
<sequence>MERRRFKVIQKASRLELMSLDDKQYETILSQPMPGYQMVEYLAVGTVDTRDVQKPSVVSMHIIPHHTVYKETISATKVRKVRVVFDGSLIFVFHLSSSQQISAKHSVRSSFTKTTVDIGAYWGNIPMMKTFRFIS</sequence>
<organism evidence="1 2">
    <name type="scientific">Dryococelus australis</name>
    <dbReference type="NCBI Taxonomy" id="614101"/>
    <lineage>
        <taxon>Eukaryota</taxon>
        <taxon>Metazoa</taxon>
        <taxon>Ecdysozoa</taxon>
        <taxon>Arthropoda</taxon>
        <taxon>Hexapoda</taxon>
        <taxon>Insecta</taxon>
        <taxon>Pterygota</taxon>
        <taxon>Neoptera</taxon>
        <taxon>Polyneoptera</taxon>
        <taxon>Phasmatodea</taxon>
        <taxon>Verophasmatodea</taxon>
        <taxon>Anareolatae</taxon>
        <taxon>Phasmatidae</taxon>
        <taxon>Eurycanthinae</taxon>
        <taxon>Dryococelus</taxon>
    </lineage>
</organism>
<dbReference type="Proteomes" id="UP001159363">
    <property type="component" value="Chromosome 5"/>
</dbReference>
<protein>
    <submittedName>
        <fullName evidence="1">Uncharacterized protein</fullName>
    </submittedName>
</protein>